<comment type="function">
    <text evidence="6">Catalyzes the reduction of dTDP-6-deoxy-L-lyxo-4-hexulose to yield dTDP-L-rhamnose.</text>
</comment>
<dbReference type="PANTHER" id="PTHR10491">
    <property type="entry name" value="DTDP-4-DEHYDRORHAMNOSE REDUCTASE"/>
    <property type="match status" value="1"/>
</dbReference>
<name>A0A3M6Q5R7_9BURK</name>
<dbReference type="CDD" id="cd05254">
    <property type="entry name" value="dTDP_HR_like_SDR_e"/>
    <property type="match status" value="1"/>
</dbReference>
<comment type="caution">
    <text evidence="8">The sequence shown here is derived from an EMBL/GenBank/DDBJ whole genome shotgun (WGS) entry which is preliminary data.</text>
</comment>
<dbReference type="InterPro" id="IPR036291">
    <property type="entry name" value="NAD(P)-bd_dom_sf"/>
</dbReference>
<dbReference type="AlphaFoldDB" id="A0A3M6Q5R7"/>
<keyword evidence="6" id="KW-0521">NADP</keyword>
<sequence>MKILLLGKNGQVGWELQRSLAVLGDVVALGREEENGLCGDLADVQRLRETVHAVQPDAIVNAAAYTAVDRAESEPERAFAINAHAPRMLAEEAQRLDAWLLHYSTDYVFDGTGQAPWREGDATGPLSVYGASKLAGEQAIVESGVKHLILRTSWVYSARGHNFLKTMLRLGRELPELRVVDDQIGAPTGAELLADASAHALHHAALGSAAFSGTYHLAARGHTSWHAYASLIFERAQALRPELPLAKLLPIASAQYPTPAARPRNSRLNVSAFETTFDLELPPWQKGVERVVDELLLGA</sequence>
<dbReference type="InterPro" id="IPR029903">
    <property type="entry name" value="RmlD-like-bd"/>
</dbReference>
<dbReference type="PANTHER" id="PTHR10491:SF4">
    <property type="entry name" value="METHIONINE ADENOSYLTRANSFERASE 2 SUBUNIT BETA"/>
    <property type="match status" value="1"/>
</dbReference>
<comment type="similarity">
    <text evidence="2 6">Belongs to the dTDP-4-dehydrorhamnose reductase family.</text>
</comment>
<evidence type="ECO:0000256" key="6">
    <source>
        <dbReference type="RuleBase" id="RU364082"/>
    </source>
</evidence>
<accession>A0A3M6Q7V1</accession>
<gene>
    <name evidence="8" type="ORF">EBQ25_09290</name>
    <name evidence="9" type="ORF">EBQ26_05595</name>
</gene>
<comment type="catalytic activity">
    <reaction evidence="5 6">
        <text>dTDP-beta-L-rhamnose + NADP(+) = dTDP-4-dehydro-beta-L-rhamnose + NADPH + H(+)</text>
        <dbReference type="Rhea" id="RHEA:21796"/>
        <dbReference type="ChEBI" id="CHEBI:15378"/>
        <dbReference type="ChEBI" id="CHEBI:57510"/>
        <dbReference type="ChEBI" id="CHEBI:57783"/>
        <dbReference type="ChEBI" id="CHEBI:58349"/>
        <dbReference type="ChEBI" id="CHEBI:62830"/>
        <dbReference type="EC" id="1.1.1.133"/>
    </reaction>
</comment>
<evidence type="ECO:0000256" key="3">
    <source>
        <dbReference type="ARBA" id="ARBA00012929"/>
    </source>
</evidence>
<dbReference type="InterPro" id="IPR005913">
    <property type="entry name" value="dTDP_dehydrorham_reduct"/>
</dbReference>
<dbReference type="EMBL" id="RDQL01000012">
    <property type="protein sequence ID" value="RMW98475.1"/>
    <property type="molecule type" value="Genomic_DNA"/>
</dbReference>
<dbReference type="Gene3D" id="3.90.25.10">
    <property type="entry name" value="UDP-galactose 4-epimerase, domain 1"/>
    <property type="match status" value="1"/>
</dbReference>
<dbReference type="UniPathway" id="UPA00124"/>
<dbReference type="NCBIfam" id="TIGR01214">
    <property type="entry name" value="rmlD"/>
    <property type="match status" value="1"/>
</dbReference>
<dbReference type="Proteomes" id="UP000267035">
    <property type="component" value="Unassembled WGS sequence"/>
</dbReference>
<protein>
    <recommendedName>
        <fullName evidence="4 6">dTDP-4-dehydrorhamnose reductase</fullName>
        <ecNumber evidence="3 6">1.1.1.133</ecNumber>
    </recommendedName>
</protein>
<keyword evidence="6 8" id="KW-0560">Oxidoreductase</keyword>
<dbReference type="SUPFAM" id="SSF51735">
    <property type="entry name" value="NAD(P)-binding Rossmann-fold domains"/>
    <property type="match status" value="1"/>
</dbReference>
<dbReference type="Gene3D" id="3.40.50.720">
    <property type="entry name" value="NAD(P)-binding Rossmann-like Domain"/>
    <property type="match status" value="1"/>
</dbReference>
<evidence type="ECO:0000313" key="11">
    <source>
        <dbReference type="Proteomes" id="UP000267521"/>
    </source>
</evidence>
<reference evidence="10 11" key="1">
    <citation type="submission" date="2018-10" db="EMBL/GenBank/DDBJ databases">
        <title>Comamonadaceae CDC group NO-1 genome sequencing and assembly.</title>
        <authorList>
            <person name="Bernier A.-M."/>
            <person name="Bernard K."/>
        </authorList>
    </citation>
    <scope>NUCLEOTIDE SEQUENCE [LARGE SCALE GENOMIC DNA]</scope>
    <source>
        <strain evidence="8 10">NML161473</strain>
        <strain evidence="9 11">NML970147</strain>
    </source>
</reference>
<proteinExistence type="inferred from homology"/>
<accession>A0A3M6Q5R7</accession>
<dbReference type="GO" id="GO:0019305">
    <property type="term" value="P:dTDP-rhamnose biosynthetic process"/>
    <property type="evidence" value="ECO:0007669"/>
    <property type="project" value="UniProtKB-UniPathway"/>
</dbReference>
<evidence type="ECO:0000313" key="10">
    <source>
        <dbReference type="Proteomes" id="UP000267035"/>
    </source>
</evidence>
<dbReference type="GO" id="GO:0005829">
    <property type="term" value="C:cytosol"/>
    <property type="evidence" value="ECO:0007669"/>
    <property type="project" value="TreeGrafter"/>
</dbReference>
<dbReference type="Proteomes" id="UP000267521">
    <property type="component" value="Unassembled WGS sequence"/>
</dbReference>
<keyword evidence="10" id="KW-1185">Reference proteome</keyword>
<comment type="cofactor">
    <cofactor evidence="6">
        <name>Mg(2+)</name>
        <dbReference type="ChEBI" id="CHEBI:18420"/>
    </cofactor>
    <text evidence="6">Binds 1 Mg(2+) ion per monomer.</text>
</comment>
<evidence type="ECO:0000313" key="8">
    <source>
        <dbReference type="EMBL" id="RMW98475.1"/>
    </source>
</evidence>
<evidence type="ECO:0000313" key="9">
    <source>
        <dbReference type="EMBL" id="RMW99245.1"/>
    </source>
</evidence>
<evidence type="ECO:0000256" key="4">
    <source>
        <dbReference type="ARBA" id="ARBA00017099"/>
    </source>
</evidence>
<evidence type="ECO:0000259" key="7">
    <source>
        <dbReference type="Pfam" id="PF04321"/>
    </source>
</evidence>
<dbReference type="EMBL" id="RDQM01000005">
    <property type="protein sequence ID" value="RMW99245.1"/>
    <property type="molecule type" value="Genomic_DNA"/>
</dbReference>
<dbReference type="Pfam" id="PF04321">
    <property type="entry name" value="RmlD_sub_bind"/>
    <property type="match status" value="1"/>
</dbReference>
<evidence type="ECO:0000256" key="1">
    <source>
        <dbReference type="ARBA" id="ARBA00004781"/>
    </source>
</evidence>
<evidence type="ECO:0000256" key="2">
    <source>
        <dbReference type="ARBA" id="ARBA00010944"/>
    </source>
</evidence>
<organism evidence="8 10">
    <name type="scientific">Allofranklinella schreckenbergeri</name>
    <dbReference type="NCBI Taxonomy" id="1076744"/>
    <lineage>
        <taxon>Bacteria</taxon>
        <taxon>Pseudomonadati</taxon>
        <taxon>Pseudomonadota</taxon>
        <taxon>Betaproteobacteria</taxon>
        <taxon>Burkholderiales</taxon>
        <taxon>Comamonadaceae</taxon>
        <taxon>Allofranklinella</taxon>
    </lineage>
</organism>
<dbReference type="GO" id="GO:0008831">
    <property type="term" value="F:dTDP-4-dehydrorhamnose reductase activity"/>
    <property type="evidence" value="ECO:0007669"/>
    <property type="project" value="UniProtKB-EC"/>
</dbReference>
<evidence type="ECO:0000256" key="5">
    <source>
        <dbReference type="ARBA" id="ARBA00048200"/>
    </source>
</evidence>
<dbReference type="RefSeq" id="WP_122238018.1">
    <property type="nucleotide sequence ID" value="NZ_RDQL01000012.1"/>
</dbReference>
<feature type="domain" description="RmlD-like substrate binding" evidence="7">
    <location>
        <begin position="1"/>
        <end position="295"/>
    </location>
</feature>
<dbReference type="EC" id="1.1.1.133" evidence="3 6"/>
<comment type="pathway">
    <text evidence="1 6">Carbohydrate biosynthesis; dTDP-L-rhamnose biosynthesis.</text>
</comment>
<dbReference type="NCBIfam" id="NF007440">
    <property type="entry name" value="PRK09987.1"/>
    <property type="match status" value="1"/>
</dbReference>